<dbReference type="GeneID" id="63799793"/>
<comment type="caution">
    <text evidence="4">The sequence shown here is derived from an EMBL/GenBank/DDBJ whole genome shotgun (WGS) entry which is preliminary data.</text>
</comment>
<accession>A0A1Y1WGA8</accession>
<evidence type="ECO:0000256" key="2">
    <source>
        <dbReference type="ARBA" id="ARBA00022857"/>
    </source>
</evidence>
<dbReference type="InterPro" id="IPR052178">
    <property type="entry name" value="Sec_Metab_Biosynth_SDR"/>
</dbReference>
<dbReference type="Pfam" id="PF13561">
    <property type="entry name" value="adh_short_C2"/>
    <property type="match status" value="1"/>
</dbReference>
<reference evidence="4 5" key="1">
    <citation type="submission" date="2016-07" db="EMBL/GenBank/DDBJ databases">
        <title>Pervasive Adenine N6-methylation of Active Genes in Fungi.</title>
        <authorList>
            <consortium name="DOE Joint Genome Institute"/>
            <person name="Mondo S.J."/>
            <person name="Dannebaum R.O."/>
            <person name="Kuo R.C."/>
            <person name="Labutti K."/>
            <person name="Haridas S."/>
            <person name="Kuo A."/>
            <person name="Salamov A."/>
            <person name="Ahrendt S.R."/>
            <person name="Lipzen A."/>
            <person name="Sullivan W."/>
            <person name="Andreopoulos W.B."/>
            <person name="Clum A."/>
            <person name="Lindquist E."/>
            <person name="Daum C."/>
            <person name="Ramamoorthy G.K."/>
            <person name="Gryganskyi A."/>
            <person name="Culley D."/>
            <person name="Magnuson J.K."/>
            <person name="James T.Y."/>
            <person name="O'Malley M.A."/>
            <person name="Stajich J.E."/>
            <person name="Spatafora J.W."/>
            <person name="Visel A."/>
            <person name="Grigoriev I.V."/>
        </authorList>
    </citation>
    <scope>NUCLEOTIDE SEQUENCE [LARGE SCALE GENOMIC DNA]</scope>
    <source>
        <strain evidence="4 5">ATCC 12442</strain>
    </source>
</reference>
<gene>
    <name evidence="4" type="ORF">DL89DRAFT_113908</name>
</gene>
<organism evidence="4 5">
    <name type="scientific">Linderina pennispora</name>
    <dbReference type="NCBI Taxonomy" id="61395"/>
    <lineage>
        <taxon>Eukaryota</taxon>
        <taxon>Fungi</taxon>
        <taxon>Fungi incertae sedis</taxon>
        <taxon>Zoopagomycota</taxon>
        <taxon>Kickxellomycotina</taxon>
        <taxon>Kickxellomycetes</taxon>
        <taxon>Kickxellales</taxon>
        <taxon>Kickxellaceae</taxon>
        <taxon>Linderina</taxon>
    </lineage>
</organism>
<comment type="similarity">
    <text evidence="1">Belongs to the short-chain dehydrogenases/reductases (SDR) family.</text>
</comment>
<dbReference type="InterPro" id="IPR020904">
    <property type="entry name" value="Sc_DH/Rdtase_CS"/>
</dbReference>
<proteinExistence type="inferred from homology"/>
<keyword evidence="3" id="KW-0560">Oxidoreductase</keyword>
<keyword evidence="5" id="KW-1185">Reference proteome</keyword>
<dbReference type="AlphaFoldDB" id="A0A1Y1WGA8"/>
<dbReference type="EMBL" id="MCFD01000003">
    <property type="protein sequence ID" value="ORX72512.1"/>
    <property type="molecule type" value="Genomic_DNA"/>
</dbReference>
<dbReference type="PRINTS" id="PR00081">
    <property type="entry name" value="GDHRDH"/>
</dbReference>
<dbReference type="OrthoDB" id="294295at2759"/>
<dbReference type="STRING" id="61395.A0A1Y1WGA8"/>
<dbReference type="PRINTS" id="PR00080">
    <property type="entry name" value="SDRFAMILY"/>
</dbReference>
<dbReference type="SUPFAM" id="SSF51735">
    <property type="entry name" value="NAD(P)-binding Rossmann-fold domains"/>
    <property type="match status" value="1"/>
</dbReference>
<dbReference type="RefSeq" id="XP_040745936.1">
    <property type="nucleotide sequence ID" value="XM_040883145.1"/>
</dbReference>
<evidence type="ECO:0000256" key="1">
    <source>
        <dbReference type="ARBA" id="ARBA00006484"/>
    </source>
</evidence>
<dbReference type="GO" id="GO:0016491">
    <property type="term" value="F:oxidoreductase activity"/>
    <property type="evidence" value="ECO:0007669"/>
    <property type="project" value="UniProtKB-KW"/>
</dbReference>
<dbReference type="PANTHER" id="PTHR43618:SF17">
    <property type="entry name" value="RHAMNOLIPIDS BIOSYNTHESIS 3-OXOACYL-[ACYL-CARRIER-PROTEIN] REDUCTASE"/>
    <property type="match status" value="1"/>
</dbReference>
<name>A0A1Y1WGA8_9FUNG</name>
<dbReference type="FunFam" id="3.40.50.720:FF:000084">
    <property type="entry name" value="Short-chain dehydrogenase reductase"/>
    <property type="match status" value="1"/>
</dbReference>
<dbReference type="PROSITE" id="PS00061">
    <property type="entry name" value="ADH_SHORT"/>
    <property type="match status" value="1"/>
</dbReference>
<protein>
    <submittedName>
        <fullName evidence="4">Rhamnolipids biosynthesis 3-oxoacyl-reductase</fullName>
    </submittedName>
</protein>
<sequence>MDIQSLFSISGKIAVVTGGGSGVGYMISEGFVKNGAKVYIVSRKAAVLEKAAATLNAMGPGQCIALPGDLQDVGRVAELGAELAELEPSGIDILVNNSGANWATRDLASYPDSAWTKVLGLNLQRVFTMTQQLLPLLERRGTRDDPSRIINIGSINGLTVTHLITPAYSASKAGVHHLTRVLAANLGGKHVTANAIAPGPFESHMMAATLKNEGSKIVSGIPSGRIGRPSDIAGLCVMLSSRGGSYINGAVIPLDGGSTIANQTYDHAKL</sequence>
<dbReference type="InterPro" id="IPR002347">
    <property type="entry name" value="SDR_fam"/>
</dbReference>
<dbReference type="Gene3D" id="3.40.50.720">
    <property type="entry name" value="NAD(P)-binding Rossmann-like Domain"/>
    <property type="match status" value="1"/>
</dbReference>
<keyword evidence="2" id="KW-0521">NADP</keyword>
<dbReference type="InterPro" id="IPR036291">
    <property type="entry name" value="NAD(P)-bd_dom_sf"/>
</dbReference>
<evidence type="ECO:0000313" key="4">
    <source>
        <dbReference type="EMBL" id="ORX72512.1"/>
    </source>
</evidence>
<dbReference type="Proteomes" id="UP000193922">
    <property type="component" value="Unassembled WGS sequence"/>
</dbReference>
<evidence type="ECO:0000313" key="5">
    <source>
        <dbReference type="Proteomes" id="UP000193922"/>
    </source>
</evidence>
<evidence type="ECO:0000256" key="3">
    <source>
        <dbReference type="ARBA" id="ARBA00023002"/>
    </source>
</evidence>
<dbReference type="PANTHER" id="PTHR43618">
    <property type="entry name" value="7-ALPHA-HYDROXYSTEROID DEHYDROGENASE"/>
    <property type="match status" value="1"/>
</dbReference>